<dbReference type="InterPro" id="IPR036188">
    <property type="entry name" value="FAD/NAD-bd_sf"/>
</dbReference>
<name>A0A5S9M613_BACIA</name>
<accession>A0A5S9M613</accession>
<organism evidence="1 2">
    <name type="scientific">Bacillus safensis</name>
    <dbReference type="NCBI Taxonomy" id="561879"/>
    <lineage>
        <taxon>Bacteria</taxon>
        <taxon>Bacillati</taxon>
        <taxon>Bacillota</taxon>
        <taxon>Bacilli</taxon>
        <taxon>Bacillales</taxon>
        <taxon>Bacillaceae</taxon>
        <taxon>Bacillus</taxon>
    </lineage>
</organism>
<reference evidence="1 2" key="1">
    <citation type="submission" date="2019-12" db="EMBL/GenBank/DDBJ databases">
        <title>Full genome sequence of a Bacillus safensis strain isolated from commercially available natto in Indonesia.</title>
        <authorList>
            <person name="Yoshida M."/>
            <person name="Uomi M."/>
            <person name="Waturangi D."/>
            <person name="Ekaputri J.J."/>
            <person name="Setiamarga D.H.E."/>
        </authorList>
    </citation>
    <scope>NUCLEOTIDE SEQUENCE [LARGE SCALE GENOMIC DNA]</scope>
    <source>
        <strain evidence="1 2">IDN1</strain>
    </source>
</reference>
<dbReference type="AlphaFoldDB" id="A0A5S9M613"/>
<sequence>MDIKADPELTTVTRWKTSMPQYHVGHQKAISNMRETFKQSYPGVYITGAAFEGVGIPDCIDQGKAAISEALSYLFS</sequence>
<evidence type="ECO:0000313" key="2">
    <source>
        <dbReference type="Proteomes" id="UP000464658"/>
    </source>
</evidence>
<evidence type="ECO:0000313" key="1">
    <source>
        <dbReference type="EMBL" id="BBP88265.1"/>
    </source>
</evidence>
<gene>
    <name evidence="1" type="ORF">BsIDN1_18830</name>
</gene>
<proteinExistence type="predicted"/>
<dbReference type="Gene3D" id="3.50.50.60">
    <property type="entry name" value="FAD/NAD(P)-binding domain"/>
    <property type="match status" value="1"/>
</dbReference>
<dbReference type="Proteomes" id="UP000464658">
    <property type="component" value="Chromosome"/>
</dbReference>
<dbReference type="EMBL" id="AP021906">
    <property type="protein sequence ID" value="BBP88265.1"/>
    <property type="molecule type" value="Genomic_DNA"/>
</dbReference>
<protein>
    <submittedName>
        <fullName evidence="1">Uncharacterized protein</fullName>
    </submittedName>
</protein>